<accession>A0A497JF62</accession>
<dbReference type="GO" id="GO:0016758">
    <property type="term" value="F:hexosyltransferase activity"/>
    <property type="evidence" value="ECO:0007669"/>
    <property type="project" value="InterPro"/>
</dbReference>
<proteinExistence type="predicted"/>
<evidence type="ECO:0000259" key="1">
    <source>
        <dbReference type="Pfam" id="PF04101"/>
    </source>
</evidence>
<feature type="non-terminal residue" evidence="2">
    <location>
        <position position="86"/>
    </location>
</feature>
<dbReference type="InterPro" id="IPR007235">
    <property type="entry name" value="Glyco_trans_28_C"/>
</dbReference>
<reference evidence="2 3" key="1">
    <citation type="submission" date="2018-06" db="EMBL/GenBank/DDBJ databases">
        <title>Extensive metabolic versatility and redundancy in microbially diverse, dynamic hydrothermal sediments.</title>
        <authorList>
            <person name="Dombrowski N."/>
            <person name="Teske A."/>
            <person name="Baker B.J."/>
        </authorList>
    </citation>
    <scope>NUCLEOTIDE SEQUENCE [LARGE SCALE GENOMIC DNA]</scope>
    <source>
        <strain evidence="2">B9_G13</strain>
    </source>
</reference>
<evidence type="ECO:0000313" key="3">
    <source>
        <dbReference type="Proteomes" id="UP000277633"/>
    </source>
</evidence>
<organism evidence="2 3">
    <name type="scientific">Candidatus Iainarchaeum sp</name>
    <dbReference type="NCBI Taxonomy" id="3101447"/>
    <lineage>
        <taxon>Archaea</taxon>
        <taxon>Candidatus Iainarchaeota</taxon>
        <taxon>Candidatus Iainarchaeia</taxon>
        <taxon>Candidatus Iainarchaeales</taxon>
        <taxon>Candidatus Iainarchaeaceae</taxon>
        <taxon>Candidatus Iainarchaeum</taxon>
    </lineage>
</organism>
<dbReference type="Gene3D" id="3.40.50.2000">
    <property type="entry name" value="Glycogen Phosphorylase B"/>
    <property type="match status" value="1"/>
</dbReference>
<dbReference type="AlphaFoldDB" id="A0A497JF62"/>
<feature type="domain" description="Glycosyl transferase family 28 C-terminal" evidence="1">
    <location>
        <begin position="3"/>
        <end position="84"/>
    </location>
</feature>
<comment type="caution">
    <text evidence="2">The sequence shown here is derived from an EMBL/GenBank/DDBJ whole genome shotgun (WGS) entry which is preliminary data.</text>
</comment>
<protein>
    <recommendedName>
        <fullName evidence="1">Glycosyl transferase family 28 C-terminal domain-containing protein</fullName>
    </recommendedName>
</protein>
<dbReference type="Pfam" id="PF04101">
    <property type="entry name" value="Glyco_tran_28_C"/>
    <property type="match status" value="1"/>
</dbReference>
<dbReference type="Proteomes" id="UP000277633">
    <property type="component" value="Unassembled WGS sequence"/>
</dbReference>
<gene>
    <name evidence="2" type="ORF">DRO07_02400</name>
</gene>
<evidence type="ECO:0000313" key="2">
    <source>
        <dbReference type="EMBL" id="RLG69390.1"/>
    </source>
</evidence>
<dbReference type="EMBL" id="QMWO01000081">
    <property type="protein sequence ID" value="RLG69390.1"/>
    <property type="molecule type" value="Genomic_DNA"/>
</dbReference>
<sequence>MRIFIALGTHPQQFNRLLKALDRLVAGKKIKGKLFAQIGNSSYEPKNFPFKKFLKPEEYEREMKRADIVISHAGAGSIITALKYEK</sequence>
<name>A0A497JF62_9ARCH</name>